<accession>A0A0V1MIU3</accession>
<dbReference type="AlphaFoldDB" id="A0A0V1MIU3"/>
<reference evidence="2 3" key="1">
    <citation type="submission" date="2015-01" db="EMBL/GenBank/DDBJ databases">
        <title>Evolution of Trichinella species and genotypes.</title>
        <authorList>
            <person name="Korhonen P.K."/>
            <person name="Edoardo P."/>
            <person name="Giuseppe L.R."/>
            <person name="Gasser R.B."/>
        </authorList>
    </citation>
    <scope>NUCLEOTIDE SEQUENCE [LARGE SCALE GENOMIC DNA]</scope>
    <source>
        <strain evidence="2">ISS1980</strain>
    </source>
</reference>
<comment type="caution">
    <text evidence="2">The sequence shown here is derived from an EMBL/GenBank/DDBJ whole genome shotgun (WGS) entry which is preliminary data.</text>
</comment>
<feature type="transmembrane region" description="Helical" evidence="1">
    <location>
        <begin position="15"/>
        <end position="33"/>
    </location>
</feature>
<proteinExistence type="predicted"/>
<keyword evidence="3" id="KW-1185">Reference proteome</keyword>
<keyword evidence="1" id="KW-1133">Transmembrane helix</keyword>
<organism evidence="2 3">
    <name type="scientific">Trichinella papuae</name>
    <dbReference type="NCBI Taxonomy" id="268474"/>
    <lineage>
        <taxon>Eukaryota</taxon>
        <taxon>Metazoa</taxon>
        <taxon>Ecdysozoa</taxon>
        <taxon>Nematoda</taxon>
        <taxon>Enoplea</taxon>
        <taxon>Dorylaimia</taxon>
        <taxon>Trichinellida</taxon>
        <taxon>Trichinellidae</taxon>
        <taxon>Trichinella</taxon>
    </lineage>
</organism>
<evidence type="ECO:0000313" key="3">
    <source>
        <dbReference type="Proteomes" id="UP000054843"/>
    </source>
</evidence>
<evidence type="ECO:0000256" key="1">
    <source>
        <dbReference type="SAM" id="Phobius"/>
    </source>
</evidence>
<dbReference type="EMBL" id="JYDO01000096">
    <property type="protein sequence ID" value="KRZ71458.1"/>
    <property type="molecule type" value="Genomic_DNA"/>
</dbReference>
<name>A0A0V1MIU3_9BILA</name>
<evidence type="ECO:0000313" key="2">
    <source>
        <dbReference type="EMBL" id="KRZ71458.1"/>
    </source>
</evidence>
<keyword evidence="1" id="KW-0472">Membrane</keyword>
<dbReference type="Proteomes" id="UP000054843">
    <property type="component" value="Unassembled WGS sequence"/>
</dbReference>
<protein>
    <submittedName>
        <fullName evidence="2">Uncharacterized protein</fullName>
    </submittedName>
</protein>
<sequence length="81" mass="9518">MLKKKYFLEHYSEDLFFICIHWPIVGVNFGIIYKQKVFVISKACRRQSFAARLAFAWAIGSLECYSKQQQQAASWICDFSL</sequence>
<keyword evidence="1" id="KW-0812">Transmembrane</keyword>
<gene>
    <name evidence="2" type="ORF">T10_507</name>
</gene>